<dbReference type="RefSeq" id="WP_139224694.1">
    <property type="nucleotide sequence ID" value="NZ_FOOA01000019.1"/>
</dbReference>
<dbReference type="OrthoDB" id="7594731at2"/>
<feature type="domain" description="TnsA endonuclease N-terminal" evidence="1">
    <location>
        <begin position="90"/>
        <end position="164"/>
    </location>
</feature>
<comment type="caution">
    <text evidence="2">The sequence shown here is derived from an EMBL/GenBank/DDBJ whole genome shotgun (WGS) entry which is preliminary data.</text>
</comment>
<dbReference type="Proteomes" id="UP000531216">
    <property type="component" value="Unassembled WGS sequence"/>
</dbReference>
<keyword evidence="3" id="KW-1185">Reference proteome</keyword>
<dbReference type="Pfam" id="PF08722">
    <property type="entry name" value="Tn7_TnsA-like_N"/>
    <property type="match status" value="1"/>
</dbReference>
<proteinExistence type="predicted"/>
<dbReference type="AlphaFoldDB" id="A0A7W6BTQ9"/>
<sequence length="182" mass="20665">MSSKLHRVFVSYGDGDVARGNSRRALPDVPLEGRRMADTSPAARRVGPARRLAIGGKRTFTPRANFEKAFGRITVESLLELAMADQMEMDDEVANFRPQPVTFKWSDHFRRRSYTPDFAVFGTDGGLAYREVKPRGVWLRDPTLRGRRDAIAEECRHRGARFEVWVDAEPRLNGPVPNEFGF</sequence>
<evidence type="ECO:0000259" key="1">
    <source>
        <dbReference type="Pfam" id="PF08722"/>
    </source>
</evidence>
<name>A0A7W6BTQ9_9HYPH</name>
<evidence type="ECO:0000313" key="2">
    <source>
        <dbReference type="EMBL" id="MBB3937849.1"/>
    </source>
</evidence>
<organism evidence="2 3">
    <name type="scientific">Aureimonas phyllosphaerae</name>
    <dbReference type="NCBI Taxonomy" id="1166078"/>
    <lineage>
        <taxon>Bacteria</taxon>
        <taxon>Pseudomonadati</taxon>
        <taxon>Pseudomonadota</taxon>
        <taxon>Alphaproteobacteria</taxon>
        <taxon>Hyphomicrobiales</taxon>
        <taxon>Aurantimonadaceae</taxon>
        <taxon>Aureimonas</taxon>
    </lineage>
</organism>
<dbReference type="InterPro" id="IPR014833">
    <property type="entry name" value="TnsA_N"/>
</dbReference>
<accession>A0A7W6BTQ9</accession>
<reference evidence="2 3" key="1">
    <citation type="submission" date="2020-08" db="EMBL/GenBank/DDBJ databases">
        <title>Genomic Encyclopedia of Type Strains, Phase IV (KMG-IV): sequencing the most valuable type-strain genomes for metagenomic binning, comparative biology and taxonomic classification.</title>
        <authorList>
            <person name="Goeker M."/>
        </authorList>
    </citation>
    <scope>NUCLEOTIDE SEQUENCE [LARGE SCALE GENOMIC DNA]</scope>
    <source>
        <strain evidence="2 3">DSM 25024</strain>
    </source>
</reference>
<gene>
    <name evidence="2" type="ORF">GGR05_004018</name>
</gene>
<evidence type="ECO:0000313" key="3">
    <source>
        <dbReference type="Proteomes" id="UP000531216"/>
    </source>
</evidence>
<dbReference type="EMBL" id="JACIDO010000012">
    <property type="protein sequence ID" value="MBB3937849.1"/>
    <property type="molecule type" value="Genomic_DNA"/>
</dbReference>
<protein>
    <recommendedName>
        <fullName evidence="1">TnsA endonuclease N-terminal domain-containing protein</fullName>
    </recommendedName>
</protein>